<accession>A0A9N9AWS9</accession>
<protein>
    <submittedName>
        <fullName evidence="1">21377_t:CDS:1</fullName>
    </submittedName>
</protein>
<proteinExistence type="predicted"/>
<evidence type="ECO:0000313" key="2">
    <source>
        <dbReference type="Proteomes" id="UP000789405"/>
    </source>
</evidence>
<keyword evidence="2" id="KW-1185">Reference proteome</keyword>
<dbReference type="Proteomes" id="UP000789405">
    <property type="component" value="Unassembled WGS sequence"/>
</dbReference>
<reference evidence="1" key="1">
    <citation type="submission" date="2021-06" db="EMBL/GenBank/DDBJ databases">
        <authorList>
            <person name="Kallberg Y."/>
            <person name="Tangrot J."/>
            <person name="Rosling A."/>
        </authorList>
    </citation>
    <scope>NUCLEOTIDE SEQUENCE</scope>
    <source>
        <strain evidence="1">MA453B</strain>
    </source>
</reference>
<sequence length="107" mass="12941">LNTLVENEVTDSEVTNSEEIFLLVNTVENNNKEPKRYKRNTKLTLLVNVPYIIRIKLEKLRYKEVPKFCVMQQIYEINMLQKLINNKEIEIFKMYQICIRDVQQEFQ</sequence>
<dbReference type="AlphaFoldDB" id="A0A9N9AWS9"/>
<name>A0A9N9AWS9_9GLOM</name>
<evidence type="ECO:0000313" key="1">
    <source>
        <dbReference type="EMBL" id="CAG8546323.1"/>
    </source>
</evidence>
<gene>
    <name evidence="1" type="ORF">DERYTH_LOCUS5051</name>
</gene>
<dbReference type="EMBL" id="CAJVPY010002034">
    <property type="protein sequence ID" value="CAG8546323.1"/>
    <property type="molecule type" value="Genomic_DNA"/>
</dbReference>
<feature type="non-terminal residue" evidence="1">
    <location>
        <position position="1"/>
    </location>
</feature>
<organism evidence="1 2">
    <name type="scientific">Dentiscutata erythropus</name>
    <dbReference type="NCBI Taxonomy" id="1348616"/>
    <lineage>
        <taxon>Eukaryota</taxon>
        <taxon>Fungi</taxon>
        <taxon>Fungi incertae sedis</taxon>
        <taxon>Mucoromycota</taxon>
        <taxon>Glomeromycotina</taxon>
        <taxon>Glomeromycetes</taxon>
        <taxon>Diversisporales</taxon>
        <taxon>Gigasporaceae</taxon>
        <taxon>Dentiscutata</taxon>
    </lineage>
</organism>
<comment type="caution">
    <text evidence="1">The sequence shown here is derived from an EMBL/GenBank/DDBJ whole genome shotgun (WGS) entry which is preliminary data.</text>
</comment>